<reference evidence="2 3" key="1">
    <citation type="submission" date="2023-08" db="EMBL/GenBank/DDBJ databases">
        <title>genomic of DY56.</title>
        <authorList>
            <person name="Wang Y."/>
        </authorList>
    </citation>
    <scope>NUCLEOTIDE SEQUENCE [LARGE SCALE GENOMIC DNA]</scope>
    <source>
        <strain evidence="2 3">DY56-A-20</strain>
    </source>
</reference>
<keyword evidence="3" id="KW-1185">Reference proteome</keyword>
<organism evidence="2 3">
    <name type="scientific">Qipengyuania benthica</name>
    <dbReference type="NCBI Taxonomy" id="3067651"/>
    <lineage>
        <taxon>Bacteria</taxon>
        <taxon>Pseudomonadati</taxon>
        <taxon>Pseudomonadota</taxon>
        <taxon>Alphaproteobacteria</taxon>
        <taxon>Sphingomonadales</taxon>
        <taxon>Erythrobacteraceae</taxon>
        <taxon>Qipengyuania</taxon>
    </lineage>
</organism>
<evidence type="ECO:0000256" key="1">
    <source>
        <dbReference type="SAM" id="MobiDB-lite"/>
    </source>
</evidence>
<name>A0ABT9H576_9SPHN</name>
<proteinExistence type="predicted"/>
<evidence type="ECO:0000313" key="3">
    <source>
        <dbReference type="Proteomes" id="UP001235664"/>
    </source>
</evidence>
<protein>
    <submittedName>
        <fullName evidence="2">Uncharacterized protein</fullName>
    </submittedName>
</protein>
<dbReference type="RefSeq" id="WP_305928599.1">
    <property type="nucleotide sequence ID" value="NZ_JAVAIL010000001.1"/>
</dbReference>
<comment type="caution">
    <text evidence="2">The sequence shown here is derived from an EMBL/GenBank/DDBJ whole genome shotgun (WGS) entry which is preliminary data.</text>
</comment>
<evidence type="ECO:0000313" key="2">
    <source>
        <dbReference type="EMBL" id="MDP4538467.1"/>
    </source>
</evidence>
<gene>
    <name evidence="2" type="ORF">Q9K01_02345</name>
</gene>
<dbReference type="Proteomes" id="UP001235664">
    <property type="component" value="Unassembled WGS sequence"/>
</dbReference>
<feature type="compositionally biased region" description="Basic and acidic residues" evidence="1">
    <location>
        <begin position="125"/>
        <end position="137"/>
    </location>
</feature>
<dbReference type="EMBL" id="JAVAIL010000001">
    <property type="protein sequence ID" value="MDP4538467.1"/>
    <property type="molecule type" value="Genomic_DNA"/>
</dbReference>
<feature type="region of interest" description="Disordered" evidence="1">
    <location>
        <begin position="125"/>
        <end position="160"/>
    </location>
</feature>
<sequence length="160" mass="18112">MRIKSRLNPVGGFQDFWSEFKRPNPYRWPILAASLLSTFALMFWVTQERVIGPPVRPQVSIISTFADGRSEAEIIASNLENQRLKEQWEARRDAREAEIQDMYRTLGRATGIDVDAMERQIAEDRAREEAERLRALDRAGIPAGPQTDLPADGAIDTAAE</sequence>
<accession>A0ABT9H576</accession>